<evidence type="ECO:0000313" key="1">
    <source>
        <dbReference type="EMBL" id="KIL66715.1"/>
    </source>
</evidence>
<proteinExistence type="predicted"/>
<gene>
    <name evidence="1" type="ORF">M378DRAFT_346753</name>
</gene>
<dbReference type="InParanoid" id="A0A0C2STL0"/>
<dbReference type="AlphaFoldDB" id="A0A0C2STL0"/>
<evidence type="ECO:0000313" key="2">
    <source>
        <dbReference type="Proteomes" id="UP000054549"/>
    </source>
</evidence>
<reference evidence="1 2" key="1">
    <citation type="submission" date="2014-04" db="EMBL/GenBank/DDBJ databases">
        <title>Evolutionary Origins and Diversification of the Mycorrhizal Mutualists.</title>
        <authorList>
            <consortium name="DOE Joint Genome Institute"/>
            <consortium name="Mycorrhizal Genomics Consortium"/>
            <person name="Kohler A."/>
            <person name="Kuo A."/>
            <person name="Nagy L.G."/>
            <person name="Floudas D."/>
            <person name="Copeland A."/>
            <person name="Barry K.W."/>
            <person name="Cichocki N."/>
            <person name="Veneault-Fourrey C."/>
            <person name="LaButti K."/>
            <person name="Lindquist E.A."/>
            <person name="Lipzen A."/>
            <person name="Lundell T."/>
            <person name="Morin E."/>
            <person name="Murat C."/>
            <person name="Riley R."/>
            <person name="Ohm R."/>
            <person name="Sun H."/>
            <person name="Tunlid A."/>
            <person name="Henrissat B."/>
            <person name="Grigoriev I.V."/>
            <person name="Hibbett D.S."/>
            <person name="Martin F."/>
        </authorList>
    </citation>
    <scope>NUCLEOTIDE SEQUENCE [LARGE SCALE GENOMIC DNA]</scope>
    <source>
        <strain evidence="1 2">Koide BX008</strain>
    </source>
</reference>
<keyword evidence="2" id="KW-1185">Reference proteome</keyword>
<dbReference type="Proteomes" id="UP000054549">
    <property type="component" value="Unassembled WGS sequence"/>
</dbReference>
<dbReference type="EMBL" id="KN818234">
    <property type="protein sequence ID" value="KIL66715.1"/>
    <property type="molecule type" value="Genomic_DNA"/>
</dbReference>
<organism evidence="1 2">
    <name type="scientific">Amanita muscaria (strain Koide BX008)</name>
    <dbReference type="NCBI Taxonomy" id="946122"/>
    <lineage>
        <taxon>Eukaryota</taxon>
        <taxon>Fungi</taxon>
        <taxon>Dikarya</taxon>
        <taxon>Basidiomycota</taxon>
        <taxon>Agaricomycotina</taxon>
        <taxon>Agaricomycetes</taxon>
        <taxon>Agaricomycetidae</taxon>
        <taxon>Agaricales</taxon>
        <taxon>Pluteineae</taxon>
        <taxon>Amanitaceae</taxon>
        <taxon>Amanita</taxon>
    </lineage>
</organism>
<accession>A0A0C2STL0</accession>
<name>A0A0C2STL0_AMAMK</name>
<protein>
    <submittedName>
        <fullName evidence="1">Uncharacterized protein</fullName>
    </submittedName>
</protein>
<dbReference type="OrthoDB" id="10550994at2759"/>
<dbReference type="HOGENOM" id="CLU_2412758_0_0_1"/>
<sequence length="92" mass="10143">MPRYCLLKTSCYTFARAIFEAIHTAFNGHQVAPCARNLFHTAISFPWLPSGDCQSGQIGFGGSRIVSSRTSVSFSSHFWLTCLSVSFSVVMD</sequence>